<keyword evidence="3" id="KW-0788">Thiol protease</keyword>
<evidence type="ECO:0000313" key="7">
    <source>
        <dbReference type="Proteomes" id="UP001140091"/>
    </source>
</evidence>
<dbReference type="GO" id="GO:0006508">
    <property type="term" value="P:proteolysis"/>
    <property type="evidence" value="ECO:0007669"/>
    <property type="project" value="InterPro"/>
</dbReference>
<dbReference type="PANTHER" id="PTHR48104">
    <property type="entry name" value="METACASPASE-4"/>
    <property type="match status" value="1"/>
</dbReference>
<evidence type="ECO:0000259" key="5">
    <source>
        <dbReference type="Pfam" id="PF00656"/>
    </source>
</evidence>
<feature type="domain" description="Peptidase C14 caspase" evidence="5">
    <location>
        <begin position="28"/>
        <end position="261"/>
    </location>
</feature>
<dbReference type="SUPFAM" id="SSF52129">
    <property type="entry name" value="Caspase-like"/>
    <property type="match status" value="2"/>
</dbReference>
<dbReference type="InterPro" id="IPR050452">
    <property type="entry name" value="Metacaspase"/>
</dbReference>
<dbReference type="InterPro" id="IPR011600">
    <property type="entry name" value="Pept_C14_caspase"/>
</dbReference>
<feature type="region of interest" description="Disordered" evidence="4">
    <location>
        <begin position="163"/>
        <end position="211"/>
    </location>
</feature>
<dbReference type="GO" id="GO:0004197">
    <property type="term" value="F:cysteine-type endopeptidase activity"/>
    <property type="evidence" value="ECO:0007669"/>
    <property type="project" value="InterPro"/>
</dbReference>
<evidence type="ECO:0000256" key="2">
    <source>
        <dbReference type="ARBA" id="ARBA00022703"/>
    </source>
</evidence>
<reference evidence="6" key="1">
    <citation type="submission" date="2022-06" db="EMBL/GenBank/DDBJ databases">
        <title>Genome Sequence of Candolleomyces eurysporus.</title>
        <authorList>
            <person name="Buettner E."/>
        </authorList>
    </citation>
    <scope>NUCLEOTIDE SEQUENCE</scope>
    <source>
        <strain evidence="6">VTCC 930004</strain>
    </source>
</reference>
<dbReference type="EMBL" id="JANBPK010001045">
    <property type="protein sequence ID" value="KAJ2926834.1"/>
    <property type="molecule type" value="Genomic_DNA"/>
</dbReference>
<feature type="domain" description="Peptidase C14 caspase" evidence="5">
    <location>
        <begin position="718"/>
        <end position="933"/>
    </location>
</feature>
<protein>
    <recommendedName>
        <fullName evidence="5">Peptidase C14 caspase domain-containing protein</fullName>
    </recommendedName>
</protein>
<dbReference type="PANTHER" id="PTHR48104:SF30">
    <property type="entry name" value="METACASPASE-1"/>
    <property type="match status" value="1"/>
</dbReference>
<dbReference type="Gene3D" id="3.40.50.1460">
    <property type="match status" value="2"/>
</dbReference>
<dbReference type="GO" id="GO:0006915">
    <property type="term" value="P:apoptotic process"/>
    <property type="evidence" value="ECO:0007669"/>
    <property type="project" value="UniProtKB-KW"/>
</dbReference>
<organism evidence="6 7">
    <name type="scientific">Candolleomyces eurysporus</name>
    <dbReference type="NCBI Taxonomy" id="2828524"/>
    <lineage>
        <taxon>Eukaryota</taxon>
        <taxon>Fungi</taxon>
        <taxon>Dikarya</taxon>
        <taxon>Basidiomycota</taxon>
        <taxon>Agaricomycotina</taxon>
        <taxon>Agaricomycetes</taxon>
        <taxon>Agaricomycetidae</taxon>
        <taxon>Agaricales</taxon>
        <taxon>Agaricineae</taxon>
        <taxon>Psathyrellaceae</taxon>
        <taxon>Candolleomyces</taxon>
    </lineage>
</organism>
<comment type="caution">
    <text evidence="6">The sequence shown here is derived from an EMBL/GenBank/DDBJ whole genome shotgun (WGS) entry which is preliminary data.</text>
</comment>
<comment type="similarity">
    <text evidence="1">Belongs to the peptidase C14B family.</text>
</comment>
<gene>
    <name evidence="6" type="ORF">H1R20_g10256</name>
</gene>
<dbReference type="GO" id="GO:0005737">
    <property type="term" value="C:cytoplasm"/>
    <property type="evidence" value="ECO:0007669"/>
    <property type="project" value="TreeGrafter"/>
</dbReference>
<evidence type="ECO:0000256" key="1">
    <source>
        <dbReference type="ARBA" id="ARBA00009005"/>
    </source>
</evidence>
<dbReference type="Pfam" id="PF00656">
    <property type="entry name" value="Peptidase_C14"/>
    <property type="match status" value="2"/>
</dbReference>
<sequence length="1351" mass="150422">MQIPWLKIKVDNYLDLLRCIIGDRPPLWALIIGINDYFTMTKLNGAVPDADAMNDYLQTDLKVRSDQIVNLRNEQATRQKIIAAFKDLRENPRIKYHDPILIYFAGHGGEIPSKNMQTLIPVDYVTEQMPPIPDRTVAALINGISRKHGNNITVILDCCHSGSGTRGDEETDGSTVRGCELSPNDVPDNLDERIRKENPEPKAPTESGNRALRFPKGFAVKDMNSHVLLAACSANELAREDKKDQRSSGRFTSALLELFRTVPPGSNHLCRRSVQDTPHRWCEGFYRNRILFDAKVRPPTRQSYEVKLDKRKYILEAGRAHGVTDGAEFTLYRNREVVLSEEPLGVMIAKEQNIKPFATALEPVNNTTVRAFEDPVIAIQTKAGASQDLLIHVPLESKYMPVFEAVAREMSGTGPDLCRIKLVERSKAKLEIVAVGKSELTFNVLEKRATEHGFTRMPHVVGAIADDLQRILRAAGHYHFHLNLNHPNNLIKDSIQIEFFPLREEYSKEGEEIYTPEGKNMLRGGRIEYEVDEHTKYGMKISNNTPWDLYFSCFFFDHADFSITALTEVDAQTRYQKDYSLKSGSVIDIGYGDSSIPPFECDVPQGLDLTIGFLKFYFTSEVVDLSHVPQVSPFCQTRAIKVAGRRKPQAWDIQVPAGTSANAPKPPRRSLFQRLLGRSINVNLNLRKDTIVLPVNVPPKPLPESSWFNGLRPRPISALIIGINDYQHLPKLQGAVNDADTLSNYLQNDLKVPTDCIINLRNQEASRAEILKALNALRSARTPRKEDSIIIYFSGYGGPLDSSINGVQTIVPWDYSVVAGNEIPAVTSSELLSLLAEIKRNKGDHITIIFDCGGSSQKVQNDKDGLVSSRVIDIASGEGAHEVDLVNSILSGNVFTLSACSRGEAAREVRGHGLFTSALIKHLKRQGSTNTTRSNVLARLPQIPNQTPQAYGGTTDVPLFDTGLVPPEQIAYNISEDNQKYIVHAGSVAGITPGALFSVYRDKSRLSQKKPKAFIADRVALFTTTLKPLEDQPFKPLLNSPSVIPAGSGQQPDLVVAVAVPLKDALAPLYQAALKLLYNAAADTYQVLFTEQREKADIFVDLSEDGKSFTVTILDERASRHGYTRFPSSVPLKPEDIERFFRNASHFYRHLNRSYLNTAVGSSVSVEFLKLEDSDTEYDDDGHPYRYPVGSDLSATGVVEVEVDPEEPEDYGFRLTNNSDQDLYPHIFYFDNTNYYPRGSEQTPIKKGGGELTIGFDNPGTNAYSYFIRDGQDIDVGFIKVLFSTEPVTMQSIPQTTAFQEAVVSGGGKQKVVEGKTELQSMSLASEKDLSSIWGSSMFCIVQRRVPEEED</sequence>
<name>A0A9W8J5S7_9AGAR</name>
<evidence type="ECO:0000256" key="3">
    <source>
        <dbReference type="ARBA" id="ARBA00022807"/>
    </source>
</evidence>
<keyword evidence="3" id="KW-0378">Hydrolase</keyword>
<feature type="non-terminal residue" evidence="6">
    <location>
        <position position="1"/>
    </location>
</feature>
<accession>A0A9W8J5S7</accession>
<keyword evidence="3" id="KW-0645">Protease</keyword>
<dbReference type="OrthoDB" id="3223806at2759"/>
<feature type="compositionally biased region" description="Basic and acidic residues" evidence="4">
    <location>
        <begin position="190"/>
        <end position="200"/>
    </location>
</feature>
<evidence type="ECO:0000313" key="6">
    <source>
        <dbReference type="EMBL" id="KAJ2926834.1"/>
    </source>
</evidence>
<dbReference type="Proteomes" id="UP001140091">
    <property type="component" value="Unassembled WGS sequence"/>
</dbReference>
<keyword evidence="7" id="KW-1185">Reference proteome</keyword>
<dbReference type="InterPro" id="IPR029030">
    <property type="entry name" value="Caspase-like_dom_sf"/>
</dbReference>
<evidence type="ECO:0000256" key="4">
    <source>
        <dbReference type="SAM" id="MobiDB-lite"/>
    </source>
</evidence>
<keyword evidence="2" id="KW-0053">Apoptosis</keyword>
<proteinExistence type="inferred from homology"/>